<dbReference type="PROSITE" id="PS00031">
    <property type="entry name" value="NUCLEAR_REC_DBD_1"/>
    <property type="match status" value="1"/>
</dbReference>
<dbReference type="Pfam" id="PF00105">
    <property type="entry name" value="zf-C4"/>
    <property type="match status" value="1"/>
</dbReference>
<dbReference type="Gene3D" id="1.10.565.10">
    <property type="entry name" value="Retinoid X Receptor"/>
    <property type="match status" value="1"/>
</dbReference>
<keyword evidence="4 12" id="KW-0863">Zinc-finger</keyword>
<evidence type="ECO:0000259" key="14">
    <source>
        <dbReference type="PROSITE" id="PS51030"/>
    </source>
</evidence>
<evidence type="ECO:0000256" key="6">
    <source>
        <dbReference type="ARBA" id="ARBA00023015"/>
    </source>
</evidence>
<dbReference type="WBParaSite" id="PTRK_0000775900.1">
    <property type="protein sequence ID" value="PTRK_0000775900.1"/>
    <property type="gene ID" value="PTRK_0000775900"/>
</dbReference>
<comment type="subcellular location">
    <subcellularLocation>
        <location evidence="1 12">Nucleus</location>
    </subcellularLocation>
</comment>
<evidence type="ECO:0000256" key="9">
    <source>
        <dbReference type="ARBA" id="ARBA00023170"/>
    </source>
</evidence>
<dbReference type="PANTHER" id="PTHR47519:SF5">
    <property type="entry name" value="NUCLEAR HORMONE RECEPTOR E75"/>
    <property type="match status" value="1"/>
</dbReference>
<reference evidence="17" key="1">
    <citation type="submission" date="2017-02" db="UniProtKB">
        <authorList>
            <consortium name="WormBaseParasite"/>
        </authorList>
    </citation>
    <scope>IDENTIFICATION</scope>
</reference>
<accession>A0A0N4ZIJ9</accession>
<feature type="domain" description="Nuclear receptor" evidence="14">
    <location>
        <begin position="101"/>
        <end position="176"/>
    </location>
</feature>
<evidence type="ECO:0000256" key="13">
    <source>
        <dbReference type="SAM" id="MobiDB-lite"/>
    </source>
</evidence>
<proteinExistence type="inferred from homology"/>
<evidence type="ECO:0000313" key="16">
    <source>
        <dbReference type="Proteomes" id="UP000038045"/>
    </source>
</evidence>
<dbReference type="GO" id="GO:0003700">
    <property type="term" value="F:DNA-binding transcription factor activity"/>
    <property type="evidence" value="ECO:0007669"/>
    <property type="project" value="InterPro"/>
</dbReference>
<keyword evidence="10 12" id="KW-0539">Nucleus</keyword>
<evidence type="ECO:0000259" key="15">
    <source>
        <dbReference type="PROSITE" id="PS51843"/>
    </source>
</evidence>
<evidence type="ECO:0000256" key="4">
    <source>
        <dbReference type="ARBA" id="ARBA00022771"/>
    </source>
</evidence>
<keyword evidence="9 12" id="KW-0675">Receptor</keyword>
<dbReference type="SUPFAM" id="SSF57716">
    <property type="entry name" value="Glucocorticoid receptor-like (DNA-binding domain)"/>
    <property type="match status" value="1"/>
</dbReference>
<protein>
    <submittedName>
        <fullName evidence="17">Nuclear receptor</fullName>
    </submittedName>
</protein>
<dbReference type="SMART" id="SM00430">
    <property type="entry name" value="HOLI"/>
    <property type="match status" value="1"/>
</dbReference>
<dbReference type="Gene3D" id="3.30.50.10">
    <property type="entry name" value="Erythroid Transcription Factor GATA-1, subunit A"/>
    <property type="match status" value="1"/>
</dbReference>
<evidence type="ECO:0000256" key="11">
    <source>
        <dbReference type="ARBA" id="ARBA00037512"/>
    </source>
</evidence>
<dbReference type="GO" id="GO:0005634">
    <property type="term" value="C:nucleus"/>
    <property type="evidence" value="ECO:0007669"/>
    <property type="project" value="UniProtKB-SubCell"/>
</dbReference>
<evidence type="ECO:0000256" key="7">
    <source>
        <dbReference type="ARBA" id="ARBA00023125"/>
    </source>
</evidence>
<evidence type="ECO:0000256" key="2">
    <source>
        <dbReference type="ARBA" id="ARBA00005993"/>
    </source>
</evidence>
<dbReference type="InterPro" id="IPR052496">
    <property type="entry name" value="Orphan_Nuclear_Rcpt"/>
</dbReference>
<dbReference type="GO" id="GO:0000978">
    <property type="term" value="F:RNA polymerase II cis-regulatory region sequence-specific DNA binding"/>
    <property type="evidence" value="ECO:0007669"/>
    <property type="project" value="InterPro"/>
</dbReference>
<evidence type="ECO:0000256" key="1">
    <source>
        <dbReference type="ARBA" id="ARBA00004123"/>
    </source>
</evidence>
<sequence>MNITANQLHMLPLPILRTGSSLDSSNSSVSSISPNDISPIPNIHHQIPDGVYFNQHVVNSSQTLLQLRDLQTSSEICLGNGLNNNNNNNIINCNNNIPITTNNCMVCGDKSAGKHYGVIACYGCKGFFRRTIRSNQRYSCRFNQKCSIDKDQRNACRFCRFQRCLLVGMEPDAIRPDRDVIGKQKNPRKRRSKKNGEDIELSSPDNTIQDDSYDDTCMIDFLKTIEVNTSSGKNLYSSESGSIKSECGELDLYTIFDCPYILRDYRIQTNFGFGRTASVINLSSSLRRNLVLAIDWINSIFRMNSLDNSKDKVSLLKSSFAAFNSFYIASNTAQLLNENKISNVDSLYLSEGSVIPKDVPQYILDSHLLTKELIERTIQQIAIPLHEMEISYEESLIMLGVVIAENSPVHFSSDSTFRFKSFHSKVLNALYYSVKTNFGHKGSKFVAKRYGDFIRLMNSLSKISNIFQDNVQFLKMFGNDVCDPILNIFFNAFSNNPNYDNIGDIKKTSNKISIGIQTNDCSRDNIINTPTFPLPSTEMSPHNTSTPGSSFTSNNHYFNQQQNNLFGHINNITSGHQSPFSNNNTSFMFDSRLSNPGITTNSLVNSFSTGYFH</sequence>
<dbReference type="PROSITE" id="PS51843">
    <property type="entry name" value="NR_LBD"/>
    <property type="match status" value="1"/>
</dbReference>
<dbReference type="InterPro" id="IPR035500">
    <property type="entry name" value="NHR-like_dom_sf"/>
</dbReference>
<comment type="function">
    <text evidence="11">Orphan nuclear receptor.</text>
</comment>
<dbReference type="PROSITE" id="PS51030">
    <property type="entry name" value="NUCLEAR_REC_DBD_2"/>
    <property type="match status" value="1"/>
</dbReference>
<comment type="similarity">
    <text evidence="2 12">Belongs to the nuclear hormone receptor family.</text>
</comment>
<dbReference type="PANTHER" id="PTHR47519">
    <property type="entry name" value="NUCLEAR HORMONE RECEPTOR FAMILY MEMBER NHR-31-RELATED"/>
    <property type="match status" value="1"/>
</dbReference>
<evidence type="ECO:0000256" key="8">
    <source>
        <dbReference type="ARBA" id="ARBA00023163"/>
    </source>
</evidence>
<dbReference type="InterPro" id="IPR000536">
    <property type="entry name" value="Nucl_hrmn_rcpt_lig-bd"/>
</dbReference>
<dbReference type="GO" id="GO:0008270">
    <property type="term" value="F:zinc ion binding"/>
    <property type="evidence" value="ECO:0007669"/>
    <property type="project" value="UniProtKB-KW"/>
</dbReference>
<keyword evidence="3 12" id="KW-0479">Metal-binding</keyword>
<feature type="domain" description="NR LBD" evidence="15">
    <location>
        <begin position="241"/>
        <end position="493"/>
    </location>
</feature>
<keyword evidence="8 12" id="KW-0804">Transcription</keyword>
<dbReference type="CDD" id="cd06960">
    <property type="entry name" value="NR_DBD_HNF4A"/>
    <property type="match status" value="1"/>
</dbReference>
<evidence type="ECO:0000256" key="12">
    <source>
        <dbReference type="RuleBase" id="RU004334"/>
    </source>
</evidence>
<dbReference type="InterPro" id="IPR001628">
    <property type="entry name" value="Znf_hrmn_rcpt"/>
</dbReference>
<dbReference type="AlphaFoldDB" id="A0A0N4ZIJ9"/>
<name>A0A0N4ZIJ9_PARTI</name>
<evidence type="ECO:0000313" key="17">
    <source>
        <dbReference type="WBParaSite" id="PTRK_0000775900.1"/>
    </source>
</evidence>
<dbReference type="Pfam" id="PF00104">
    <property type="entry name" value="Hormone_recep"/>
    <property type="match status" value="1"/>
</dbReference>
<keyword evidence="16" id="KW-1185">Reference proteome</keyword>
<evidence type="ECO:0000256" key="3">
    <source>
        <dbReference type="ARBA" id="ARBA00022723"/>
    </source>
</evidence>
<evidence type="ECO:0000256" key="10">
    <source>
        <dbReference type="ARBA" id="ARBA00023242"/>
    </source>
</evidence>
<dbReference type="Proteomes" id="UP000038045">
    <property type="component" value="Unplaced"/>
</dbReference>
<dbReference type="InterPro" id="IPR013088">
    <property type="entry name" value="Znf_NHR/GATA"/>
</dbReference>
<dbReference type="PRINTS" id="PR00047">
    <property type="entry name" value="STROIDFINGER"/>
</dbReference>
<dbReference type="STRING" id="131310.A0A0N4ZIJ9"/>
<dbReference type="FunFam" id="3.30.50.10:FF:000030">
    <property type="entry name" value="Nuclear Hormone Receptor family"/>
    <property type="match status" value="1"/>
</dbReference>
<dbReference type="InterPro" id="IPR049636">
    <property type="entry name" value="HNF4-like_DBD"/>
</dbReference>
<keyword evidence="7 12" id="KW-0238">DNA-binding</keyword>
<keyword evidence="5 12" id="KW-0862">Zinc</keyword>
<evidence type="ECO:0000256" key="5">
    <source>
        <dbReference type="ARBA" id="ARBA00022833"/>
    </source>
</evidence>
<organism evidence="16 17">
    <name type="scientific">Parastrongyloides trichosuri</name>
    <name type="common">Possum-specific nematode worm</name>
    <dbReference type="NCBI Taxonomy" id="131310"/>
    <lineage>
        <taxon>Eukaryota</taxon>
        <taxon>Metazoa</taxon>
        <taxon>Ecdysozoa</taxon>
        <taxon>Nematoda</taxon>
        <taxon>Chromadorea</taxon>
        <taxon>Rhabditida</taxon>
        <taxon>Tylenchina</taxon>
        <taxon>Panagrolaimomorpha</taxon>
        <taxon>Strongyloidoidea</taxon>
        <taxon>Strongyloididae</taxon>
        <taxon>Parastrongyloides</taxon>
    </lineage>
</organism>
<feature type="region of interest" description="Disordered" evidence="13">
    <location>
        <begin position="177"/>
        <end position="209"/>
    </location>
</feature>
<keyword evidence="6 12" id="KW-0805">Transcription regulation</keyword>
<dbReference type="SMART" id="SM00399">
    <property type="entry name" value="ZnF_C4"/>
    <property type="match status" value="1"/>
</dbReference>
<dbReference type="SUPFAM" id="SSF48508">
    <property type="entry name" value="Nuclear receptor ligand-binding domain"/>
    <property type="match status" value="1"/>
</dbReference>